<dbReference type="InterPro" id="IPR013762">
    <property type="entry name" value="Integrase-like_cat_sf"/>
</dbReference>
<dbReference type="InterPro" id="IPR011010">
    <property type="entry name" value="DNA_brk_join_enz"/>
</dbReference>
<accession>A0A0A1GV39</accession>
<reference evidence="5 6" key="1">
    <citation type="submission" date="2014-11" db="EMBL/GenBank/DDBJ databases">
        <title>Complete genome sequence and analysis of Lactobacillus hokkaidonensis LOOC260T.</title>
        <authorList>
            <person name="Tanizawa Y."/>
            <person name="Tohno M."/>
            <person name="Kaminuma E."/>
            <person name="Nakamura Y."/>
            <person name="Arita M."/>
        </authorList>
    </citation>
    <scope>NUCLEOTIDE SEQUENCE [LARGE SCALE GENOMIC DNA]</scope>
    <source>
        <strain evidence="5 6">LOOC260</strain>
    </source>
</reference>
<evidence type="ECO:0000256" key="1">
    <source>
        <dbReference type="ARBA" id="ARBA00008857"/>
    </source>
</evidence>
<comment type="similarity">
    <text evidence="1">Belongs to the 'phage' integrase family.</text>
</comment>
<dbReference type="RefSeq" id="WP_041092103.1">
    <property type="nucleotide sequence ID" value="NZ_AP014680.1"/>
</dbReference>
<organism evidence="5 6">
    <name type="scientific">Paucilactobacillus hokkaidonensis JCM 18461</name>
    <dbReference type="NCBI Taxonomy" id="1291742"/>
    <lineage>
        <taxon>Bacteria</taxon>
        <taxon>Bacillati</taxon>
        <taxon>Bacillota</taxon>
        <taxon>Bacilli</taxon>
        <taxon>Lactobacillales</taxon>
        <taxon>Lactobacillaceae</taxon>
        <taxon>Paucilactobacillus</taxon>
    </lineage>
</organism>
<protein>
    <submittedName>
        <fullName evidence="5">Phage integrase</fullName>
    </submittedName>
</protein>
<evidence type="ECO:0000256" key="3">
    <source>
        <dbReference type="ARBA" id="ARBA00023172"/>
    </source>
</evidence>
<dbReference type="AlphaFoldDB" id="A0A0A1GV39"/>
<sequence length="305" mass="35718">MTQNVKLHEYFFQWMKLYKLDAVRPVTYRKYEMTHKQLVYLAPELKMNELTRLTYQQLLNDYADNHERQTVMDFHRHIKSSLIDALEEDIIDRDPTRKAIIKGIQHRQHKTKFLNQHEVQELLNVLVLDEGVNWDYFILLVAKTGLRFAEALAVTPKDFDFAHQYLNISKTWDYKSSESGFAPTKNKSSVRKVQLDWQTVIQFSQLAKNLPEDQPIFVNSKVYNDTVNHYLERLCKKAVIPVISVHGLRHTHASLLLYAGVSIASVARRLGHSNMTTTQQTYLHIIQELENQDNDKVMKHLASLI</sequence>
<name>A0A0A1GV39_9LACO</name>
<dbReference type="Gene3D" id="1.10.150.130">
    <property type="match status" value="1"/>
</dbReference>
<dbReference type="Proteomes" id="UP000031620">
    <property type="component" value="Chromosome"/>
</dbReference>
<dbReference type="PANTHER" id="PTHR30349:SF64">
    <property type="entry name" value="PROPHAGE INTEGRASE INTD-RELATED"/>
    <property type="match status" value="1"/>
</dbReference>
<keyword evidence="2" id="KW-0238">DNA-binding</keyword>
<dbReference type="EMBL" id="AP014680">
    <property type="protein sequence ID" value="BAP84683.1"/>
    <property type="molecule type" value="Genomic_DNA"/>
</dbReference>
<dbReference type="KEGG" id="lho:LOOC260_101040"/>
<dbReference type="SUPFAM" id="SSF56349">
    <property type="entry name" value="DNA breaking-rejoining enzymes"/>
    <property type="match status" value="1"/>
</dbReference>
<dbReference type="PANTHER" id="PTHR30349">
    <property type="entry name" value="PHAGE INTEGRASE-RELATED"/>
    <property type="match status" value="1"/>
</dbReference>
<dbReference type="STRING" id="1291742.LOOC260_101040"/>
<dbReference type="CDD" id="cd01189">
    <property type="entry name" value="INT_ICEBs1_C_like"/>
    <property type="match status" value="1"/>
</dbReference>
<feature type="domain" description="Tyr recombinase" evidence="4">
    <location>
        <begin position="109"/>
        <end position="299"/>
    </location>
</feature>
<dbReference type="Pfam" id="PF00589">
    <property type="entry name" value="Phage_integrase"/>
    <property type="match status" value="1"/>
</dbReference>
<evidence type="ECO:0000313" key="5">
    <source>
        <dbReference type="EMBL" id="BAP84683.1"/>
    </source>
</evidence>
<dbReference type="Gene3D" id="1.10.443.10">
    <property type="entry name" value="Intergrase catalytic core"/>
    <property type="match status" value="1"/>
</dbReference>
<gene>
    <name evidence="5" type="ORF">LOOC260_101040</name>
</gene>
<evidence type="ECO:0000259" key="4">
    <source>
        <dbReference type="PROSITE" id="PS51898"/>
    </source>
</evidence>
<dbReference type="InterPro" id="IPR002104">
    <property type="entry name" value="Integrase_catalytic"/>
</dbReference>
<dbReference type="HOGENOM" id="CLU_027562_17_6_9"/>
<dbReference type="GO" id="GO:0003677">
    <property type="term" value="F:DNA binding"/>
    <property type="evidence" value="ECO:0007669"/>
    <property type="project" value="UniProtKB-KW"/>
</dbReference>
<proteinExistence type="inferred from homology"/>
<dbReference type="InterPro" id="IPR010998">
    <property type="entry name" value="Integrase_recombinase_N"/>
</dbReference>
<evidence type="ECO:0000313" key="6">
    <source>
        <dbReference type="Proteomes" id="UP000031620"/>
    </source>
</evidence>
<evidence type="ECO:0000256" key="2">
    <source>
        <dbReference type="ARBA" id="ARBA00023125"/>
    </source>
</evidence>
<dbReference type="GO" id="GO:0006310">
    <property type="term" value="P:DNA recombination"/>
    <property type="evidence" value="ECO:0007669"/>
    <property type="project" value="UniProtKB-KW"/>
</dbReference>
<keyword evidence="3" id="KW-0233">DNA recombination</keyword>
<dbReference type="GO" id="GO:0015074">
    <property type="term" value="P:DNA integration"/>
    <property type="evidence" value="ECO:0007669"/>
    <property type="project" value="InterPro"/>
</dbReference>
<dbReference type="InterPro" id="IPR050090">
    <property type="entry name" value="Tyrosine_recombinase_XerCD"/>
</dbReference>
<dbReference type="PROSITE" id="PS51898">
    <property type="entry name" value="TYR_RECOMBINASE"/>
    <property type="match status" value="1"/>
</dbReference>